<comment type="caution">
    <text evidence="1">The sequence shown here is derived from an EMBL/GenBank/DDBJ whole genome shotgun (WGS) entry which is preliminary data.</text>
</comment>
<evidence type="ECO:0000313" key="1">
    <source>
        <dbReference type="EMBL" id="PRQ25930.1"/>
    </source>
</evidence>
<organism evidence="1 2">
    <name type="scientific">Rosa chinensis</name>
    <name type="common">China rose</name>
    <dbReference type="NCBI Taxonomy" id="74649"/>
    <lineage>
        <taxon>Eukaryota</taxon>
        <taxon>Viridiplantae</taxon>
        <taxon>Streptophyta</taxon>
        <taxon>Embryophyta</taxon>
        <taxon>Tracheophyta</taxon>
        <taxon>Spermatophyta</taxon>
        <taxon>Magnoliopsida</taxon>
        <taxon>eudicotyledons</taxon>
        <taxon>Gunneridae</taxon>
        <taxon>Pentapetalae</taxon>
        <taxon>rosids</taxon>
        <taxon>fabids</taxon>
        <taxon>Rosales</taxon>
        <taxon>Rosaceae</taxon>
        <taxon>Rosoideae</taxon>
        <taxon>Rosoideae incertae sedis</taxon>
        <taxon>Rosa</taxon>
    </lineage>
</organism>
<name>A0A2P6PVH9_ROSCH</name>
<evidence type="ECO:0000313" key="2">
    <source>
        <dbReference type="Proteomes" id="UP000238479"/>
    </source>
</evidence>
<protein>
    <submittedName>
        <fullName evidence="1">Uncharacterized protein</fullName>
    </submittedName>
</protein>
<gene>
    <name evidence="1" type="ORF">RchiOBHm_Chr6g0289031</name>
</gene>
<dbReference type="Proteomes" id="UP000238479">
    <property type="component" value="Chromosome 6"/>
</dbReference>
<sequence length="90" mass="10342">MCCLVARTTCPRKCFVNQQFEPTRPCDFGLMSFRDVIRDISISHWLGVAALWDPSLGSPQLTNQNTKYIYVIPIFLSLSNPKTQRPVFFD</sequence>
<dbReference type="AlphaFoldDB" id="A0A2P6PVH9"/>
<dbReference type="Gramene" id="PRQ25930">
    <property type="protein sequence ID" value="PRQ25930"/>
    <property type="gene ID" value="RchiOBHm_Chr6g0289031"/>
</dbReference>
<proteinExistence type="predicted"/>
<accession>A0A2P6PVH9</accession>
<dbReference type="EMBL" id="PDCK01000044">
    <property type="protein sequence ID" value="PRQ25930.1"/>
    <property type="molecule type" value="Genomic_DNA"/>
</dbReference>
<keyword evidence="2" id="KW-1185">Reference proteome</keyword>
<reference evidence="1 2" key="1">
    <citation type="journal article" date="2018" name="Nat. Genet.">
        <title>The Rosa genome provides new insights in the design of modern roses.</title>
        <authorList>
            <person name="Bendahmane M."/>
        </authorList>
    </citation>
    <scope>NUCLEOTIDE SEQUENCE [LARGE SCALE GENOMIC DNA]</scope>
    <source>
        <strain evidence="2">cv. Old Blush</strain>
    </source>
</reference>